<name>A0ABP8TXF9_9ACTN</name>
<reference evidence="3" key="1">
    <citation type="journal article" date="2019" name="Int. J. Syst. Evol. Microbiol.">
        <title>The Global Catalogue of Microorganisms (GCM) 10K type strain sequencing project: providing services to taxonomists for standard genome sequencing and annotation.</title>
        <authorList>
            <consortium name="The Broad Institute Genomics Platform"/>
            <consortium name="The Broad Institute Genome Sequencing Center for Infectious Disease"/>
            <person name="Wu L."/>
            <person name="Ma J."/>
        </authorList>
    </citation>
    <scope>NUCLEOTIDE SEQUENCE [LARGE SCALE GENOMIC DNA]</scope>
    <source>
        <strain evidence="3">JCM 17938</strain>
    </source>
</reference>
<dbReference type="RefSeq" id="WP_345366652.1">
    <property type="nucleotide sequence ID" value="NZ_BAABHJ010000040.1"/>
</dbReference>
<accession>A0ABP8TXF9</accession>
<evidence type="ECO:0000313" key="3">
    <source>
        <dbReference type="Proteomes" id="UP001500212"/>
    </source>
</evidence>
<dbReference type="Proteomes" id="UP001500212">
    <property type="component" value="Unassembled WGS sequence"/>
</dbReference>
<evidence type="ECO:0000256" key="1">
    <source>
        <dbReference type="SAM" id="MobiDB-lite"/>
    </source>
</evidence>
<comment type="caution">
    <text evidence="2">The sequence shown here is derived from an EMBL/GenBank/DDBJ whole genome shotgun (WGS) entry which is preliminary data.</text>
</comment>
<organism evidence="2 3">
    <name type="scientific">Actinoallomurus liliacearum</name>
    <dbReference type="NCBI Taxonomy" id="1080073"/>
    <lineage>
        <taxon>Bacteria</taxon>
        <taxon>Bacillati</taxon>
        <taxon>Actinomycetota</taxon>
        <taxon>Actinomycetes</taxon>
        <taxon>Streptosporangiales</taxon>
        <taxon>Thermomonosporaceae</taxon>
        <taxon>Actinoallomurus</taxon>
    </lineage>
</organism>
<protein>
    <recommendedName>
        <fullName evidence="4">CD-NTase associated protein 4-like DNA endonuclease domain-containing protein</fullName>
    </recommendedName>
</protein>
<dbReference type="EMBL" id="BAABHJ010000040">
    <property type="protein sequence ID" value="GAA4618450.1"/>
    <property type="molecule type" value="Genomic_DNA"/>
</dbReference>
<proteinExistence type="predicted"/>
<keyword evidence="3" id="KW-1185">Reference proteome</keyword>
<evidence type="ECO:0008006" key="4">
    <source>
        <dbReference type="Google" id="ProtNLM"/>
    </source>
</evidence>
<feature type="region of interest" description="Disordered" evidence="1">
    <location>
        <begin position="1"/>
        <end position="25"/>
    </location>
</feature>
<gene>
    <name evidence="2" type="ORF">GCM10023195_82940</name>
</gene>
<evidence type="ECO:0000313" key="2">
    <source>
        <dbReference type="EMBL" id="GAA4618450.1"/>
    </source>
</evidence>
<sequence length="456" mass="49974">MTGDGNPTAAQLVVTVPQPDDSGANTADRYEWQAAMAAAQGLSLYLDAIDEDGRLASDEDRRIICEYHEDWVAVHGDNAVLVSGKHRDPEVGAYTTINQLADKGGLAHLFLRWHALKEKPTCKLVTTGGLSNGAPQDLEAAAKRLRLRRLANETFSITKQDVPVVNSLHSAIRTYGESHLPREWTGEEALSLDEQKTQTARFLSALSIDHAQVMRAHLPHAAPNMFAKPVVDRLSLETPPEAVWQAVLGLFRTRMRAAGPNSTGALPTVFESVIGTGVPTVEDSERALANRIVTMQDIHIAIVTATVNPGAYQPIAPPIRMTRAAVKMAAGECSDNSIERAEQLRRDYHRYWHNRMSGDPTAIADREKFRRLLLRISDKATTPKVRASSPWGAALWNELQDVIDGIPAEEIPVGLDADLLLGGISDLANVCQIWFSERFDVDAEIARLRARRGTAA</sequence>